<dbReference type="Proteomes" id="UP001152795">
    <property type="component" value="Unassembled WGS sequence"/>
</dbReference>
<protein>
    <submittedName>
        <fullName evidence="2">Uncharacterized protein</fullName>
    </submittedName>
</protein>
<name>A0A7D9M047_PARCT</name>
<evidence type="ECO:0000313" key="2">
    <source>
        <dbReference type="EMBL" id="CAB4041343.1"/>
    </source>
</evidence>
<accession>A0A7D9M047</accession>
<keyword evidence="3" id="KW-1185">Reference proteome</keyword>
<comment type="caution">
    <text evidence="2">The sequence shown here is derived from an EMBL/GenBank/DDBJ whole genome shotgun (WGS) entry which is preliminary data.</text>
</comment>
<gene>
    <name evidence="2" type="ORF">PACLA_8A086857</name>
</gene>
<evidence type="ECO:0000256" key="1">
    <source>
        <dbReference type="SAM" id="MobiDB-lite"/>
    </source>
</evidence>
<dbReference type="AlphaFoldDB" id="A0A7D9M047"/>
<evidence type="ECO:0000313" key="3">
    <source>
        <dbReference type="Proteomes" id="UP001152795"/>
    </source>
</evidence>
<proteinExistence type="predicted"/>
<feature type="compositionally biased region" description="Polar residues" evidence="1">
    <location>
        <begin position="72"/>
        <end position="92"/>
    </location>
</feature>
<organism evidence="2 3">
    <name type="scientific">Paramuricea clavata</name>
    <name type="common">Red gorgonian</name>
    <name type="synonym">Violescent sea-whip</name>
    <dbReference type="NCBI Taxonomy" id="317549"/>
    <lineage>
        <taxon>Eukaryota</taxon>
        <taxon>Metazoa</taxon>
        <taxon>Cnidaria</taxon>
        <taxon>Anthozoa</taxon>
        <taxon>Octocorallia</taxon>
        <taxon>Malacalcyonacea</taxon>
        <taxon>Plexauridae</taxon>
        <taxon>Paramuricea</taxon>
    </lineage>
</organism>
<feature type="region of interest" description="Disordered" evidence="1">
    <location>
        <begin position="1"/>
        <end position="96"/>
    </location>
</feature>
<feature type="compositionally biased region" description="Low complexity" evidence="1">
    <location>
        <begin position="34"/>
        <end position="48"/>
    </location>
</feature>
<dbReference type="EMBL" id="CACRXK020028152">
    <property type="protein sequence ID" value="CAB4041343.1"/>
    <property type="molecule type" value="Genomic_DNA"/>
</dbReference>
<reference evidence="2" key="1">
    <citation type="submission" date="2020-04" db="EMBL/GenBank/DDBJ databases">
        <authorList>
            <person name="Alioto T."/>
            <person name="Alioto T."/>
            <person name="Gomez Garrido J."/>
        </authorList>
    </citation>
    <scope>NUCLEOTIDE SEQUENCE</scope>
    <source>
        <strain evidence="2">A484AB</strain>
    </source>
</reference>
<sequence length="195" mass="21088">MLLEDLARSMTSEPDRGEIDEDDLVFTTPPSPSVPQSSSSQGSESTITLTSPIGGNTPPSSSQYPPSPSVPEASNSQGTESTITLSFPSQDSEANDDVISVTSASVECQTNDGIFLSKEEYEELIQKSAEIFDIKGDLEKLKTHFLAYDPQPPVMDPNQFEEICMQAGAGKLFSTLHMAMSSNRMSDERQGLTKL</sequence>